<accession>D1CAG7</accession>
<evidence type="ECO:0000313" key="5">
    <source>
        <dbReference type="EMBL" id="ACZ40810.1"/>
    </source>
</evidence>
<dbReference type="InParanoid" id="D1CAG7"/>
<feature type="domain" description="Methyltransferase type 11" evidence="4">
    <location>
        <begin position="131"/>
        <end position="225"/>
    </location>
</feature>
<reference evidence="6" key="1">
    <citation type="submission" date="2009-11" db="EMBL/GenBank/DDBJ databases">
        <title>The complete chromosome 2 of Sphaerobacter thermophilus DSM 20745.</title>
        <authorList>
            <person name="Lucas S."/>
            <person name="Copeland A."/>
            <person name="Lapidus A."/>
            <person name="Glavina del Rio T."/>
            <person name="Dalin E."/>
            <person name="Tice H."/>
            <person name="Bruce D."/>
            <person name="Goodwin L."/>
            <person name="Pitluck S."/>
            <person name="Kyrpides N."/>
            <person name="Mavromatis K."/>
            <person name="Ivanova N."/>
            <person name="Mikhailova N."/>
            <person name="LaButti K.M."/>
            <person name="Clum A."/>
            <person name="Sun H.I."/>
            <person name="Brettin T."/>
            <person name="Detter J.C."/>
            <person name="Han C."/>
            <person name="Larimer F."/>
            <person name="Land M."/>
            <person name="Hauser L."/>
            <person name="Markowitz V."/>
            <person name="Cheng J.F."/>
            <person name="Hugenholtz P."/>
            <person name="Woyke T."/>
            <person name="Wu D."/>
            <person name="Steenblock K."/>
            <person name="Schneider S."/>
            <person name="Pukall R."/>
            <person name="Goeker M."/>
            <person name="Klenk H.P."/>
            <person name="Eisen J.A."/>
        </authorList>
    </citation>
    <scope>NUCLEOTIDE SEQUENCE [LARGE SCALE GENOMIC DNA]</scope>
    <source>
        <strain evidence="6">ATCC 49802 / DSM 20745 / S 6022</strain>
    </source>
</reference>
<gene>
    <name evidence="5" type="ordered locus">Sthe_3410</name>
</gene>
<dbReference type="PANTHER" id="PTHR43464:SF78">
    <property type="entry name" value="SLR1117 PROTEIN"/>
    <property type="match status" value="1"/>
</dbReference>
<proteinExistence type="predicted"/>
<evidence type="ECO:0000259" key="3">
    <source>
        <dbReference type="Pfam" id="PF05175"/>
    </source>
</evidence>
<dbReference type="GO" id="GO:0032259">
    <property type="term" value="P:methylation"/>
    <property type="evidence" value="ECO:0007669"/>
    <property type="project" value="UniProtKB-KW"/>
</dbReference>
<keyword evidence="1 5" id="KW-0489">Methyltransferase</keyword>
<organism evidence="5 6">
    <name type="scientific">Sphaerobacter thermophilus (strain ATCC 49802 / DSM 20745 / KCCM 41009 / NCIMB 13125 / S 6022)</name>
    <dbReference type="NCBI Taxonomy" id="479434"/>
    <lineage>
        <taxon>Bacteria</taxon>
        <taxon>Pseudomonadati</taxon>
        <taxon>Thermomicrobiota</taxon>
        <taxon>Thermomicrobia</taxon>
        <taxon>Sphaerobacterales</taxon>
        <taxon>Sphaerobacterineae</taxon>
        <taxon>Sphaerobacteraceae</taxon>
        <taxon>Sphaerobacter</taxon>
    </lineage>
</organism>
<dbReference type="SUPFAM" id="SSF53335">
    <property type="entry name" value="S-adenosyl-L-methionine-dependent methyltransferases"/>
    <property type="match status" value="2"/>
</dbReference>
<evidence type="ECO:0000313" key="6">
    <source>
        <dbReference type="Proteomes" id="UP000002027"/>
    </source>
</evidence>
<dbReference type="InterPro" id="IPR013216">
    <property type="entry name" value="Methyltransf_11"/>
</dbReference>
<dbReference type="STRING" id="479434.Sthe_3410"/>
<protein>
    <submittedName>
        <fullName evidence="5">Methylase</fullName>
    </submittedName>
</protein>
<evidence type="ECO:0000256" key="1">
    <source>
        <dbReference type="ARBA" id="ARBA00022603"/>
    </source>
</evidence>
<dbReference type="InterPro" id="IPR002052">
    <property type="entry name" value="DNA_methylase_N6_adenine_CS"/>
</dbReference>
<dbReference type="EMBL" id="CP001824">
    <property type="protein sequence ID" value="ACZ40810.1"/>
    <property type="molecule type" value="Genomic_DNA"/>
</dbReference>
<dbReference type="eggNOG" id="COG2890">
    <property type="taxonomic scope" value="Bacteria"/>
</dbReference>
<dbReference type="GO" id="GO:0003676">
    <property type="term" value="F:nucleic acid binding"/>
    <property type="evidence" value="ECO:0007669"/>
    <property type="project" value="InterPro"/>
</dbReference>
<dbReference type="Proteomes" id="UP000002027">
    <property type="component" value="Chromosome 2"/>
</dbReference>
<dbReference type="PROSITE" id="PS00092">
    <property type="entry name" value="N6_MTASE"/>
    <property type="match status" value="1"/>
</dbReference>
<sequence>MIAGEQATTASRISDLTLACPRCRAPLVPDGDDAVRCLVEGDRFPNEDGIWRFLLPEREARFAQFMAEYAAVRRAEGRGDDDPSFYRALPFHDLTGRFVDDWRIRAVSYQALVNRVLPPLETRWRRPLRILDLGAGNCWLSYRLARRGHTVVAVDLLTDLRDGLGAYVHYDAVFTPVQAEFDRLPFADGQADLVIFNASLHYSPDYATTLPEVLRVLGPDGQVVILDSPVYRDARSGEQMLREREADFKRRFGFPSNSLPSEGFLTVARLDSLAAALGLRWRTHEPWYGWHWALRHWKARLRGRREPARFLVITGERAEPLPGGPPVARHSRATRALWRRWLRWRARLLGWDRFDRARLERVAGRDIVVLPGVFNPVLFRTGAYLAKVAESFVPLGGSVLDLGTGSGVGAIVAARRAARVVAVDINPAAVRCAQINAASNGVNDRVEVRQGDLFAPVAGERFDLVLFNPPFYRGTPRDDADRAWRSEDVAERFAAGLAAHLAPGASALVILSSDGDAPGFLRAAASAGLAIEVIAERDLVNEVLRIYRITAPQSSPLSPDGERGPG</sequence>
<evidence type="ECO:0000256" key="2">
    <source>
        <dbReference type="ARBA" id="ARBA00022691"/>
    </source>
</evidence>
<reference evidence="5 6" key="2">
    <citation type="journal article" date="2010" name="Stand. Genomic Sci.">
        <title>Complete genome sequence of Desulfohalobium retbaense type strain (HR(100)).</title>
        <authorList>
            <person name="Spring S."/>
            <person name="Nolan M."/>
            <person name="Lapidus A."/>
            <person name="Glavina Del Rio T."/>
            <person name="Copeland A."/>
            <person name="Tice H."/>
            <person name="Cheng J.F."/>
            <person name="Lucas S."/>
            <person name="Land M."/>
            <person name="Chen F."/>
            <person name="Bruce D."/>
            <person name="Goodwin L."/>
            <person name="Pitluck S."/>
            <person name="Ivanova N."/>
            <person name="Mavromatis K."/>
            <person name="Mikhailova N."/>
            <person name="Pati A."/>
            <person name="Chen A."/>
            <person name="Palaniappan K."/>
            <person name="Hauser L."/>
            <person name="Chang Y.J."/>
            <person name="Jeffries C.D."/>
            <person name="Munk C."/>
            <person name="Kiss H."/>
            <person name="Chain P."/>
            <person name="Han C."/>
            <person name="Brettin T."/>
            <person name="Detter J.C."/>
            <person name="Schuler E."/>
            <person name="Goker M."/>
            <person name="Rohde M."/>
            <person name="Bristow J."/>
            <person name="Eisen J.A."/>
            <person name="Markowitz V."/>
            <person name="Hugenholtz P."/>
            <person name="Kyrpides N.C."/>
            <person name="Klenk H.P."/>
        </authorList>
    </citation>
    <scope>NUCLEOTIDE SEQUENCE [LARGE SCALE GENOMIC DNA]</scope>
    <source>
        <strain evidence="6">ATCC 49802 / DSM 20745 / S 6022</strain>
    </source>
</reference>
<feature type="domain" description="Methyltransferase small" evidence="3">
    <location>
        <begin position="370"/>
        <end position="513"/>
    </location>
</feature>
<keyword evidence="1 5" id="KW-0808">Transferase</keyword>
<keyword evidence="6" id="KW-1185">Reference proteome</keyword>
<dbReference type="GO" id="GO:0008170">
    <property type="term" value="F:N-methyltransferase activity"/>
    <property type="evidence" value="ECO:0007669"/>
    <property type="project" value="UniProtKB-ARBA"/>
</dbReference>
<dbReference type="GO" id="GO:0008757">
    <property type="term" value="F:S-adenosylmethionine-dependent methyltransferase activity"/>
    <property type="evidence" value="ECO:0007669"/>
    <property type="project" value="InterPro"/>
</dbReference>
<dbReference type="InterPro" id="IPR007848">
    <property type="entry name" value="Small_mtfrase_dom"/>
</dbReference>
<dbReference type="AlphaFoldDB" id="D1CAG7"/>
<keyword evidence="2" id="KW-0949">S-adenosyl-L-methionine</keyword>
<dbReference type="Pfam" id="PF05175">
    <property type="entry name" value="MTS"/>
    <property type="match status" value="1"/>
</dbReference>
<dbReference type="KEGG" id="sti:Sthe_3410"/>
<dbReference type="Pfam" id="PF08241">
    <property type="entry name" value="Methyltransf_11"/>
    <property type="match status" value="1"/>
</dbReference>
<dbReference type="InterPro" id="IPR029063">
    <property type="entry name" value="SAM-dependent_MTases_sf"/>
</dbReference>
<dbReference type="PANTHER" id="PTHR43464">
    <property type="entry name" value="METHYLTRANSFERASE"/>
    <property type="match status" value="1"/>
</dbReference>
<dbReference type="HOGENOM" id="CLU_481370_0_0_0"/>
<dbReference type="eggNOG" id="COG2226">
    <property type="taxonomic scope" value="Bacteria"/>
</dbReference>
<dbReference type="CDD" id="cd02440">
    <property type="entry name" value="AdoMet_MTases"/>
    <property type="match status" value="2"/>
</dbReference>
<dbReference type="RefSeq" id="WP_012873845.1">
    <property type="nucleotide sequence ID" value="NC_013524.1"/>
</dbReference>
<dbReference type="Gene3D" id="3.40.50.150">
    <property type="entry name" value="Vaccinia Virus protein VP39"/>
    <property type="match status" value="2"/>
</dbReference>
<name>D1CAG7_SPHTD</name>
<evidence type="ECO:0000259" key="4">
    <source>
        <dbReference type="Pfam" id="PF08241"/>
    </source>
</evidence>